<evidence type="ECO:0000313" key="3">
    <source>
        <dbReference type="Proteomes" id="UP000799750"/>
    </source>
</evidence>
<keyword evidence="3" id="KW-1185">Reference proteome</keyword>
<dbReference type="Proteomes" id="UP000799750">
    <property type="component" value="Unassembled WGS sequence"/>
</dbReference>
<protein>
    <submittedName>
        <fullName evidence="2">Uncharacterized protein</fullName>
    </submittedName>
</protein>
<gene>
    <name evidence="2" type="ORF">BU16DRAFT_536564</name>
</gene>
<evidence type="ECO:0000256" key="1">
    <source>
        <dbReference type="SAM" id="MobiDB-lite"/>
    </source>
</evidence>
<reference evidence="2" key="1">
    <citation type="journal article" date="2020" name="Stud. Mycol.">
        <title>101 Dothideomycetes genomes: a test case for predicting lifestyles and emergence of pathogens.</title>
        <authorList>
            <person name="Haridas S."/>
            <person name="Albert R."/>
            <person name="Binder M."/>
            <person name="Bloem J."/>
            <person name="Labutti K."/>
            <person name="Salamov A."/>
            <person name="Andreopoulos B."/>
            <person name="Baker S."/>
            <person name="Barry K."/>
            <person name="Bills G."/>
            <person name="Bluhm B."/>
            <person name="Cannon C."/>
            <person name="Castanera R."/>
            <person name="Culley D."/>
            <person name="Daum C."/>
            <person name="Ezra D."/>
            <person name="Gonzalez J."/>
            <person name="Henrissat B."/>
            <person name="Kuo A."/>
            <person name="Liang C."/>
            <person name="Lipzen A."/>
            <person name="Lutzoni F."/>
            <person name="Magnuson J."/>
            <person name="Mondo S."/>
            <person name="Nolan M."/>
            <person name="Ohm R."/>
            <person name="Pangilinan J."/>
            <person name="Park H.-J."/>
            <person name="Ramirez L."/>
            <person name="Alfaro M."/>
            <person name="Sun H."/>
            <person name="Tritt A."/>
            <person name="Yoshinaga Y."/>
            <person name="Zwiers L.-H."/>
            <person name="Turgeon B."/>
            <person name="Goodwin S."/>
            <person name="Spatafora J."/>
            <person name="Crous P."/>
            <person name="Grigoriev I."/>
        </authorList>
    </citation>
    <scope>NUCLEOTIDE SEQUENCE</scope>
    <source>
        <strain evidence="2">CBS 269.34</strain>
    </source>
</reference>
<proteinExistence type="predicted"/>
<sequence length="296" mass="33377">MASSYHLPHRGLPQELLDKIYAYALRPNEGLTIRCKGENQPYNSPQPEQDPNERAQCYIQGLAAGLLRTNWKTYCDTKHMLYSNTCVTIATRSIDAIDFIVELPLQIRSVIIPAEITLMCSPRAWIDDLDTYEDWSYYLKKKMPSAEVTIVVKDARARRSGDSPTDCAGYPTSARRERGEESARSGGFGCRVEPLCNTLNDRLKCIIKDGLKTKLIDVLSEPTEAFKRRSLFIDRWHTKLVVGSPDLRPGWRSMIRASQASPPHLRRVPSGARHGGVVQLGQRAPMATTESVLRLY</sequence>
<feature type="region of interest" description="Disordered" evidence="1">
    <location>
        <begin position="160"/>
        <end position="185"/>
    </location>
</feature>
<feature type="compositionally biased region" description="Basic and acidic residues" evidence="1">
    <location>
        <begin position="174"/>
        <end position="183"/>
    </location>
</feature>
<dbReference type="OrthoDB" id="3946646at2759"/>
<accession>A0A6A6R2P0</accession>
<dbReference type="AlphaFoldDB" id="A0A6A6R2P0"/>
<dbReference type="EMBL" id="MU004185">
    <property type="protein sequence ID" value="KAF2498544.1"/>
    <property type="molecule type" value="Genomic_DNA"/>
</dbReference>
<evidence type="ECO:0000313" key="2">
    <source>
        <dbReference type="EMBL" id="KAF2498544.1"/>
    </source>
</evidence>
<name>A0A6A6R2P0_9PEZI</name>
<organism evidence="2 3">
    <name type="scientific">Lophium mytilinum</name>
    <dbReference type="NCBI Taxonomy" id="390894"/>
    <lineage>
        <taxon>Eukaryota</taxon>
        <taxon>Fungi</taxon>
        <taxon>Dikarya</taxon>
        <taxon>Ascomycota</taxon>
        <taxon>Pezizomycotina</taxon>
        <taxon>Dothideomycetes</taxon>
        <taxon>Pleosporomycetidae</taxon>
        <taxon>Mytilinidiales</taxon>
        <taxon>Mytilinidiaceae</taxon>
        <taxon>Lophium</taxon>
    </lineage>
</organism>